<dbReference type="PROSITE" id="PS50088">
    <property type="entry name" value="ANK_REPEAT"/>
    <property type="match status" value="2"/>
</dbReference>
<feature type="region of interest" description="Disordered" evidence="4">
    <location>
        <begin position="1"/>
        <end position="31"/>
    </location>
</feature>
<dbReference type="Gene3D" id="1.25.40.20">
    <property type="entry name" value="Ankyrin repeat-containing domain"/>
    <property type="match status" value="2"/>
</dbReference>
<keyword evidence="6" id="KW-1185">Reference proteome</keyword>
<evidence type="ECO:0000256" key="2">
    <source>
        <dbReference type="ARBA" id="ARBA00023043"/>
    </source>
</evidence>
<feature type="repeat" description="ANK" evidence="3">
    <location>
        <begin position="481"/>
        <end position="514"/>
    </location>
</feature>
<evidence type="ECO:0000256" key="3">
    <source>
        <dbReference type="PROSITE-ProRule" id="PRU00023"/>
    </source>
</evidence>
<organism evidence="5 6">
    <name type="scientific">Durusdinium trenchii</name>
    <dbReference type="NCBI Taxonomy" id="1381693"/>
    <lineage>
        <taxon>Eukaryota</taxon>
        <taxon>Sar</taxon>
        <taxon>Alveolata</taxon>
        <taxon>Dinophyceae</taxon>
        <taxon>Suessiales</taxon>
        <taxon>Symbiodiniaceae</taxon>
        <taxon>Durusdinium</taxon>
    </lineage>
</organism>
<evidence type="ECO:0000256" key="4">
    <source>
        <dbReference type="SAM" id="MobiDB-lite"/>
    </source>
</evidence>
<proteinExistence type="predicted"/>
<keyword evidence="1" id="KW-0677">Repeat</keyword>
<evidence type="ECO:0000313" key="5">
    <source>
        <dbReference type="EMBL" id="CAK9114346.1"/>
    </source>
</evidence>
<protein>
    <submittedName>
        <fullName evidence="5">Uncharacterized protein</fullName>
    </submittedName>
</protein>
<dbReference type="Pfam" id="PF00023">
    <property type="entry name" value="Ank"/>
    <property type="match status" value="1"/>
</dbReference>
<dbReference type="SUPFAM" id="SSF48403">
    <property type="entry name" value="Ankyrin repeat"/>
    <property type="match status" value="1"/>
</dbReference>
<dbReference type="Proteomes" id="UP001642464">
    <property type="component" value="Unassembled WGS sequence"/>
</dbReference>
<evidence type="ECO:0000256" key="1">
    <source>
        <dbReference type="ARBA" id="ARBA00022737"/>
    </source>
</evidence>
<dbReference type="InterPro" id="IPR036770">
    <property type="entry name" value="Ankyrin_rpt-contain_sf"/>
</dbReference>
<gene>
    <name evidence="5" type="ORF">SCF082_LOCUS52979</name>
</gene>
<comment type="caution">
    <text evidence="5">The sequence shown here is derived from an EMBL/GenBank/DDBJ whole genome shotgun (WGS) entry which is preliminary data.</text>
</comment>
<dbReference type="PANTHER" id="PTHR24198:SF165">
    <property type="entry name" value="ANKYRIN REPEAT-CONTAINING PROTEIN-RELATED"/>
    <property type="match status" value="1"/>
</dbReference>
<dbReference type="SMART" id="SM00248">
    <property type="entry name" value="ANK"/>
    <property type="match status" value="4"/>
</dbReference>
<keyword evidence="2 3" id="KW-0040">ANK repeat</keyword>
<name>A0ABP0SQ13_9DINO</name>
<reference evidence="5 6" key="1">
    <citation type="submission" date="2024-02" db="EMBL/GenBank/DDBJ databases">
        <authorList>
            <person name="Chen Y."/>
            <person name="Shah S."/>
            <person name="Dougan E. K."/>
            <person name="Thang M."/>
            <person name="Chan C."/>
        </authorList>
    </citation>
    <scope>NUCLEOTIDE SEQUENCE [LARGE SCALE GENOMIC DNA]</scope>
</reference>
<dbReference type="InterPro" id="IPR002110">
    <property type="entry name" value="Ankyrin_rpt"/>
</dbReference>
<sequence>MGSGASRKLEMNVRGTDSISSVSTSCSEPGSGAGSGDPLALCVAKGNVPNELLQKAALRLIRTEPNSRFSIPQMNSAPPTRGVPLKYLAACPEVSLSASRCVSPLKKMGNQLCGANPHAASSGSVHGDSCDKSWVHEMSFPMYLVKISDFLQMRGTPKDHAFLLQEDLLHQWQPGMFVLFVSHQWLSRLHPDPGGQQMEVLRLALEGLMDGSLRLSLDGYWVFFVDETHTTHELRTRLPEGYLWFDWFGVPQAISRTRVFDEEEDDVKQAEAAKAVDSIPAYVERCNLFVILAPELFHRDTGMICNSTSWQLRGWCISELLCQQLSNKPDTTIITLHSARHAELNSWQIDWDAVSQSHFTVEEDRLMVSELVRKSVAMKIQHESQTGSLAYFRYLVTGQFKLARSQERSTNSMRSSWTSSEFLRQFHFSSLQEAAQETSSMPGLLCAVLSGDVQMIRTLVESMADVNLRCYNLEKICRQPSGHTPLMIAARWKQDPAVLQTLIELRADLTAGSRFGSQVAHWVQLPGQVQVLAAAKVDLESMGCFRHPPLVSVACWAGPDTVAEMIAKRCEVNPTNAGVHPLHSLTACSKRQSVEKAQLLLEHRADVDAQVSTAGTGIFACMCHSSQMISNMSDFGSLSAATKLFGSLEGITPLGMAAFFGDHSLTRCLLEAGADRSIANARGDLPVMLASAQGHQAVVDELMSF</sequence>
<feature type="repeat" description="ANK" evidence="3">
    <location>
        <begin position="649"/>
        <end position="681"/>
    </location>
</feature>
<dbReference type="EMBL" id="CAXAMM010044350">
    <property type="protein sequence ID" value="CAK9114346.1"/>
    <property type="molecule type" value="Genomic_DNA"/>
</dbReference>
<evidence type="ECO:0000313" key="6">
    <source>
        <dbReference type="Proteomes" id="UP001642464"/>
    </source>
</evidence>
<feature type="compositionally biased region" description="Low complexity" evidence="4">
    <location>
        <begin position="18"/>
        <end position="27"/>
    </location>
</feature>
<accession>A0ABP0SQ13</accession>
<dbReference type="PROSITE" id="PS50297">
    <property type="entry name" value="ANK_REP_REGION"/>
    <property type="match status" value="1"/>
</dbReference>
<dbReference type="PANTHER" id="PTHR24198">
    <property type="entry name" value="ANKYRIN REPEAT AND PROTEIN KINASE DOMAIN-CONTAINING PROTEIN"/>
    <property type="match status" value="1"/>
</dbReference>